<sequence length="463" mass="50653">MRLLDELNSRLRADEDAAVAALAQAQRELRAAAAMQPRPDEWIPLASVPVLLDREEAELLGEASRELTAAVRSDPAVALYGDIDTALEELRTPAPLRPFVRAEIPHEVELSRSDFLLGSDGWQANEINICAGLGGLLVEDYDACFSRRPLRDLLAAGGCRARTPMDPLARAVHRRCEKLAGGDGRPVLAVVDWEGYDVAYLRDHVRMAELFAARGFETVVCHHRELRYEHGRLRLRGRPVDVVHREFLLEDMPQDPDSARPVLDAAVDGAVVLTTGFRAEWQAQKVTFGLLHQAARRGLLSPAAAELVRRRIPETWLLTPEALADGEAAFGAHTDLVLKPSIGSLSQGVRLGADMDEGEFRSALRAAAENLDAPHVLQRLIPPGTVPFPHLNDARDALSFPATQVSIGFFVVDGEPAGAWSKVCPRSVPTIIHHHNGGQWGSVRYPDGPRAAGRTGQDGGRRW</sequence>
<reference evidence="2 3" key="1">
    <citation type="journal article" date="2019" name="Int. J. Syst. Evol. Microbiol.">
        <title>The Global Catalogue of Microorganisms (GCM) 10K type strain sequencing project: providing services to taxonomists for standard genome sequencing and annotation.</title>
        <authorList>
            <consortium name="The Broad Institute Genomics Platform"/>
            <consortium name="The Broad Institute Genome Sequencing Center for Infectious Disease"/>
            <person name="Wu L."/>
            <person name="Ma J."/>
        </authorList>
    </citation>
    <scope>NUCLEOTIDE SEQUENCE [LARGE SCALE GENOMIC DNA]</scope>
    <source>
        <strain evidence="2 3">JCM 6921</strain>
    </source>
</reference>
<proteinExistence type="predicted"/>
<protein>
    <recommendedName>
        <fullName evidence="4">Circularly permuted type 2 ATP-grasp protein</fullName>
    </recommendedName>
</protein>
<dbReference type="Proteomes" id="UP001500058">
    <property type="component" value="Unassembled WGS sequence"/>
</dbReference>
<evidence type="ECO:0000313" key="2">
    <source>
        <dbReference type="EMBL" id="GAA2386526.1"/>
    </source>
</evidence>
<accession>A0ABN3HSJ4</accession>
<keyword evidence="3" id="KW-1185">Reference proteome</keyword>
<comment type="caution">
    <text evidence="2">The sequence shown here is derived from an EMBL/GenBank/DDBJ whole genome shotgun (WGS) entry which is preliminary data.</text>
</comment>
<dbReference type="EMBL" id="BAAATJ010000002">
    <property type="protein sequence ID" value="GAA2386526.1"/>
    <property type="molecule type" value="Genomic_DNA"/>
</dbReference>
<dbReference type="SUPFAM" id="SSF56059">
    <property type="entry name" value="Glutathione synthetase ATP-binding domain-like"/>
    <property type="match status" value="1"/>
</dbReference>
<gene>
    <name evidence="2" type="ORF">GCM10010420_06620</name>
</gene>
<feature type="region of interest" description="Disordered" evidence="1">
    <location>
        <begin position="442"/>
        <end position="463"/>
    </location>
</feature>
<evidence type="ECO:0000313" key="3">
    <source>
        <dbReference type="Proteomes" id="UP001500058"/>
    </source>
</evidence>
<organism evidence="2 3">
    <name type="scientific">Streptomyces glaucosporus</name>
    <dbReference type="NCBI Taxonomy" id="284044"/>
    <lineage>
        <taxon>Bacteria</taxon>
        <taxon>Bacillati</taxon>
        <taxon>Actinomycetota</taxon>
        <taxon>Actinomycetes</taxon>
        <taxon>Kitasatosporales</taxon>
        <taxon>Streptomycetaceae</taxon>
        <taxon>Streptomyces</taxon>
    </lineage>
</organism>
<evidence type="ECO:0008006" key="4">
    <source>
        <dbReference type="Google" id="ProtNLM"/>
    </source>
</evidence>
<name>A0ABN3HSJ4_9ACTN</name>
<dbReference type="RefSeq" id="WP_344629279.1">
    <property type="nucleotide sequence ID" value="NZ_BAAATJ010000002.1"/>
</dbReference>
<evidence type="ECO:0000256" key="1">
    <source>
        <dbReference type="SAM" id="MobiDB-lite"/>
    </source>
</evidence>